<reference evidence="1 2" key="1">
    <citation type="submission" date="2021-07" db="EMBL/GenBank/DDBJ databases">
        <authorList>
            <person name="Kim M.K."/>
        </authorList>
    </citation>
    <scope>NUCLEOTIDE SEQUENCE [LARGE SCALE GENOMIC DNA]</scope>
    <source>
        <strain evidence="1 2">HLY7-15</strain>
    </source>
</reference>
<accession>A0ABS6XAN6</accession>
<gene>
    <name evidence="1" type="ORF">KYK27_08365</name>
</gene>
<dbReference type="Proteomes" id="UP000774935">
    <property type="component" value="Unassembled WGS sequence"/>
</dbReference>
<protein>
    <submittedName>
        <fullName evidence="1">YkgJ family cysteine cluster protein</fullName>
    </submittedName>
</protein>
<name>A0ABS6XAN6_9BACT</name>
<organism evidence="1 2">
    <name type="scientific">Pontibacter populi</name>
    <dbReference type="NCBI Taxonomy" id="890055"/>
    <lineage>
        <taxon>Bacteria</taxon>
        <taxon>Pseudomonadati</taxon>
        <taxon>Bacteroidota</taxon>
        <taxon>Cytophagia</taxon>
        <taxon>Cytophagales</taxon>
        <taxon>Hymenobacteraceae</taxon>
        <taxon>Pontibacter</taxon>
    </lineage>
</organism>
<dbReference type="RefSeq" id="WP_199109581.1">
    <property type="nucleotide sequence ID" value="NZ_JAHWXQ010000002.1"/>
</dbReference>
<evidence type="ECO:0000313" key="1">
    <source>
        <dbReference type="EMBL" id="MBW3365054.1"/>
    </source>
</evidence>
<keyword evidence="2" id="KW-1185">Reference proteome</keyword>
<dbReference type="EMBL" id="JAHWXQ010000002">
    <property type="protein sequence ID" value="MBW3365054.1"/>
    <property type="molecule type" value="Genomic_DNA"/>
</dbReference>
<sequence>MTDSTNICLACGLCCTGTLIGFVQLGSEELPALRELLDIENTNGEGFFLQPCKKYCDGCTIYANRPKHCAKYECELLKAVEQNEIAFDSAVEIVNVVKQKKDTIEKQLALLQLELKSQSFYFKMVELNKLFQNRQYESSLTQDHLNLMADLKDLNSLLSDKFGVTFF</sequence>
<comment type="caution">
    <text evidence="1">The sequence shown here is derived from an EMBL/GenBank/DDBJ whole genome shotgun (WGS) entry which is preliminary data.</text>
</comment>
<evidence type="ECO:0000313" key="2">
    <source>
        <dbReference type="Proteomes" id="UP000774935"/>
    </source>
</evidence>
<proteinExistence type="predicted"/>